<dbReference type="Proteomes" id="UP000799324">
    <property type="component" value="Unassembled WGS sequence"/>
</dbReference>
<reference evidence="1" key="1">
    <citation type="journal article" date="2020" name="Stud. Mycol.">
        <title>101 Dothideomycetes genomes: a test case for predicting lifestyles and emergence of pathogens.</title>
        <authorList>
            <person name="Haridas S."/>
            <person name="Albert R."/>
            <person name="Binder M."/>
            <person name="Bloem J."/>
            <person name="Labutti K."/>
            <person name="Salamov A."/>
            <person name="Andreopoulos B."/>
            <person name="Baker S."/>
            <person name="Barry K."/>
            <person name="Bills G."/>
            <person name="Bluhm B."/>
            <person name="Cannon C."/>
            <person name="Castanera R."/>
            <person name="Culley D."/>
            <person name="Daum C."/>
            <person name="Ezra D."/>
            <person name="Gonzalez J."/>
            <person name="Henrissat B."/>
            <person name="Kuo A."/>
            <person name="Liang C."/>
            <person name="Lipzen A."/>
            <person name="Lutzoni F."/>
            <person name="Magnuson J."/>
            <person name="Mondo S."/>
            <person name="Nolan M."/>
            <person name="Ohm R."/>
            <person name="Pangilinan J."/>
            <person name="Park H.-J."/>
            <person name="Ramirez L."/>
            <person name="Alfaro M."/>
            <person name="Sun H."/>
            <person name="Tritt A."/>
            <person name="Yoshinaga Y."/>
            <person name="Zwiers L.-H."/>
            <person name="Turgeon B."/>
            <person name="Goodwin S."/>
            <person name="Spatafora J."/>
            <person name="Crous P."/>
            <person name="Grigoriev I."/>
        </authorList>
    </citation>
    <scope>NUCLEOTIDE SEQUENCE</scope>
    <source>
        <strain evidence="1">CBS 122681</strain>
    </source>
</reference>
<dbReference type="InterPro" id="IPR032710">
    <property type="entry name" value="NTF2-like_dom_sf"/>
</dbReference>
<dbReference type="OrthoDB" id="5440at2759"/>
<evidence type="ECO:0000313" key="2">
    <source>
        <dbReference type="Proteomes" id="UP000799324"/>
    </source>
</evidence>
<accession>A0A6A6STU0</accession>
<protein>
    <submittedName>
        <fullName evidence="1">NTF2-like protein</fullName>
    </submittedName>
</protein>
<dbReference type="GO" id="GO:0030638">
    <property type="term" value="P:polyketide metabolic process"/>
    <property type="evidence" value="ECO:0007669"/>
    <property type="project" value="InterPro"/>
</dbReference>
<dbReference type="EMBL" id="MU004438">
    <property type="protein sequence ID" value="KAF2650982.1"/>
    <property type="molecule type" value="Genomic_DNA"/>
</dbReference>
<gene>
    <name evidence="1" type="ORF">K491DRAFT_111604</name>
</gene>
<evidence type="ECO:0000313" key="1">
    <source>
        <dbReference type="EMBL" id="KAF2650982.1"/>
    </source>
</evidence>
<dbReference type="Gene3D" id="3.10.450.50">
    <property type="match status" value="1"/>
</dbReference>
<dbReference type="AlphaFoldDB" id="A0A6A6STU0"/>
<dbReference type="PANTHER" id="PTHR38436:SF3">
    <property type="entry name" value="CARBOXYMETHYLENEBUTENOLIDASE-RELATED"/>
    <property type="match status" value="1"/>
</dbReference>
<organism evidence="1 2">
    <name type="scientific">Lophiostoma macrostomum CBS 122681</name>
    <dbReference type="NCBI Taxonomy" id="1314788"/>
    <lineage>
        <taxon>Eukaryota</taxon>
        <taxon>Fungi</taxon>
        <taxon>Dikarya</taxon>
        <taxon>Ascomycota</taxon>
        <taxon>Pezizomycotina</taxon>
        <taxon>Dothideomycetes</taxon>
        <taxon>Pleosporomycetidae</taxon>
        <taxon>Pleosporales</taxon>
        <taxon>Lophiostomataceae</taxon>
        <taxon>Lophiostoma</taxon>
    </lineage>
</organism>
<proteinExistence type="predicted"/>
<dbReference type="PANTHER" id="PTHR38436">
    <property type="entry name" value="POLYKETIDE CYCLASE SNOAL-LIKE DOMAIN"/>
    <property type="match status" value="1"/>
</dbReference>
<dbReference type="InterPro" id="IPR009959">
    <property type="entry name" value="Cyclase_SnoaL-like"/>
</dbReference>
<sequence length="388" mass="43058">MSITAPSNGGSSFLSFNQHAPRLFITSTAPQAPEKTLLYWKNEGFDVRYLRYNAADQANYIRALKTLSEDLELGSTYGIVCYGDAATVVLKTAQKPMAKCCAIVAFYPTVLPKKDHKYPTLLNVMVHVASLSQDSPLPEECAWKCYQYDCGFGFADPSAKNYSEIEANLAWSRSLACMRRGFKTEVDLEPVVNEAWLAKYDIEDAEKGSLALVRAMTQDSPHVTLLPTLEGGVGRKNLQEFYREFFIPSLVDDFDLRLVSRTIGIDRVVDEMVVSFTHSDEVDWMLPGVPPTNKTVEIPLVSIVAVRGGKLVSEHMYWDQASVLVQIGLLDPKVVPKKLKDQGLKRLPMSGVEAAKQLLEPQQQRYNSLLRDHGLMDGLNGTSGVNGA</sequence>
<dbReference type="SUPFAM" id="SSF54427">
    <property type="entry name" value="NTF2-like"/>
    <property type="match status" value="1"/>
</dbReference>
<name>A0A6A6STU0_9PLEO</name>
<keyword evidence="2" id="KW-1185">Reference proteome</keyword>